<evidence type="ECO:0000259" key="2">
    <source>
        <dbReference type="Pfam" id="PF03819"/>
    </source>
</evidence>
<dbReference type="InterPro" id="IPR000878">
    <property type="entry name" value="4pyrrol_Mease"/>
</dbReference>
<dbReference type="GO" id="GO:0006203">
    <property type="term" value="P:dGTP catabolic process"/>
    <property type="evidence" value="ECO:0007669"/>
    <property type="project" value="TreeGrafter"/>
</dbReference>
<dbReference type="InterPro" id="IPR035996">
    <property type="entry name" value="4pyrrol_Methylase_sf"/>
</dbReference>
<keyword evidence="3" id="KW-0378">Hydrolase</keyword>
<dbReference type="PANTHER" id="PTHR30522">
    <property type="entry name" value="NUCLEOSIDE TRIPHOSPHATE PYROPHOSPHOHYDROLASE"/>
    <property type="match status" value="1"/>
</dbReference>
<dbReference type="InterPro" id="IPR048011">
    <property type="entry name" value="NTP-PPase_MazG-like_C"/>
</dbReference>
<dbReference type="PANTHER" id="PTHR30522:SF0">
    <property type="entry name" value="NUCLEOSIDE TRIPHOSPHATE PYROPHOSPHOHYDROLASE"/>
    <property type="match status" value="1"/>
</dbReference>
<dbReference type="GO" id="GO:0046061">
    <property type="term" value="P:dATP catabolic process"/>
    <property type="evidence" value="ECO:0007669"/>
    <property type="project" value="TreeGrafter"/>
</dbReference>
<feature type="domain" description="NTP pyrophosphohydrolase MazG-like" evidence="2">
    <location>
        <begin position="377"/>
        <end position="433"/>
    </location>
</feature>
<dbReference type="InterPro" id="IPR024180">
    <property type="entry name" value="Tetrapyrrole_Mease/MazG_pred"/>
</dbReference>
<sequence>MPLGVYRLLKKSNRLYARTKEHPAIEQLEEEGIFFSSFDHIYEQETSFDEVYEKITDRLIEEATNDSLVYAVPGHPLVAEKTVQLLFEKSKGRCKVDVFGGQSFLDALFQSVRIDPIEGFQLLDGTSFRKDDINPTQHCIIGQMYDTFTASNIKLELMEIYPDDYEVYIITAAGTTGESVKRTPLYMLDRDFHVTNLTSLYIPPVRQEEILYKRFSYLRNVIATLRGPNGCPWDKKQTHKTLKKYMLEEAYELLEAIDEKDDAHIVEELGDVLLQVMLHGQIGEDDGYFSIDDVIETLVRKMIRRHPHVFGDSTAQNAEEVVENWQAIKEKERSGKEKSLRNKISKDVPALMQAQEIQKEAAKLGFDWKEVTFVFDKVVEELNELKEAVNDSEKTDDIKNEMGDVLFSVVNLARHLSVHPEEALLQTNGKFLKRFAFIEEEVKKRGESMENLPLEKLDLLWEEAKKSVRRKGE</sequence>
<dbReference type="InterPro" id="IPR035013">
    <property type="entry name" value="YabN_N"/>
</dbReference>
<dbReference type="GO" id="GO:0006950">
    <property type="term" value="P:response to stress"/>
    <property type="evidence" value="ECO:0007669"/>
    <property type="project" value="UniProtKB-ARBA"/>
</dbReference>
<accession>A0A9E8LXF6</accession>
<name>A0A9E8LXF6_9BACI</name>
<dbReference type="GO" id="GO:0046081">
    <property type="term" value="P:dUTP catabolic process"/>
    <property type="evidence" value="ECO:0007669"/>
    <property type="project" value="TreeGrafter"/>
</dbReference>
<dbReference type="GO" id="GO:0047429">
    <property type="term" value="F:nucleoside triphosphate diphosphatase activity"/>
    <property type="evidence" value="ECO:0007669"/>
    <property type="project" value="UniProtKB-EC"/>
</dbReference>
<dbReference type="Gene3D" id="1.10.287.1080">
    <property type="entry name" value="MazG-like"/>
    <property type="match status" value="2"/>
</dbReference>
<dbReference type="GO" id="GO:0046047">
    <property type="term" value="P:TTP catabolic process"/>
    <property type="evidence" value="ECO:0007669"/>
    <property type="project" value="TreeGrafter"/>
</dbReference>
<dbReference type="GO" id="GO:0008168">
    <property type="term" value="F:methyltransferase activity"/>
    <property type="evidence" value="ECO:0007669"/>
    <property type="project" value="InterPro"/>
</dbReference>
<evidence type="ECO:0000259" key="1">
    <source>
        <dbReference type="Pfam" id="PF00590"/>
    </source>
</evidence>
<dbReference type="AlphaFoldDB" id="A0A9E8LXF6"/>
<dbReference type="InterPro" id="IPR048015">
    <property type="entry name" value="NTP-PPase_MazG-like_N"/>
</dbReference>
<dbReference type="Pfam" id="PF03819">
    <property type="entry name" value="MazG"/>
    <property type="match status" value="2"/>
</dbReference>
<feature type="domain" description="Tetrapyrrole methylase" evidence="1">
    <location>
        <begin position="2"/>
        <end position="187"/>
    </location>
</feature>
<dbReference type="NCBIfam" id="TIGR00444">
    <property type="entry name" value="mazG"/>
    <property type="match status" value="1"/>
</dbReference>
<dbReference type="Pfam" id="PF00590">
    <property type="entry name" value="TP_methylase"/>
    <property type="match status" value="1"/>
</dbReference>
<dbReference type="KEGG" id="faf:OE104_13220"/>
<dbReference type="CDD" id="cd11529">
    <property type="entry name" value="NTP-PPase_MazG_Cterm"/>
    <property type="match status" value="1"/>
</dbReference>
<proteinExistence type="predicted"/>
<dbReference type="Gene3D" id="3.40.1010.10">
    <property type="entry name" value="Cobalt-precorrin-4 Transmethylase, Domain 1"/>
    <property type="match status" value="1"/>
</dbReference>
<reference evidence="3" key="1">
    <citation type="submission" date="2022-09" db="EMBL/GenBank/DDBJ databases">
        <title>Complete Genomes of Fervidibacillus albus and Fervidibacillus halotolerans isolated from tidal flat sediments.</title>
        <authorList>
            <person name="Kwon K.K."/>
            <person name="Yang S.-H."/>
            <person name="Park M.J."/>
            <person name="Oh H.-M."/>
        </authorList>
    </citation>
    <scope>NUCLEOTIDE SEQUENCE</scope>
    <source>
        <strain evidence="3">MEBiC13591</strain>
    </source>
</reference>
<dbReference type="InterPro" id="IPR011551">
    <property type="entry name" value="NTP_PyrPHydrolase_MazG"/>
</dbReference>
<dbReference type="SUPFAM" id="SSF101386">
    <property type="entry name" value="all-alpha NTP pyrophosphatases"/>
    <property type="match status" value="2"/>
</dbReference>
<dbReference type="InterPro" id="IPR004518">
    <property type="entry name" value="MazG-like_dom"/>
</dbReference>
<dbReference type="FunFam" id="1.10.287.1080:FF:000001">
    <property type="entry name" value="Nucleoside triphosphate pyrophosphohydrolase"/>
    <property type="match status" value="1"/>
</dbReference>
<dbReference type="GO" id="GO:0046052">
    <property type="term" value="P:UTP catabolic process"/>
    <property type="evidence" value="ECO:0007669"/>
    <property type="project" value="TreeGrafter"/>
</dbReference>
<dbReference type="CDD" id="cd11528">
    <property type="entry name" value="NTP-PPase_MazG_Nterm"/>
    <property type="match status" value="1"/>
</dbReference>
<dbReference type="CDD" id="cd11723">
    <property type="entry name" value="YabN_N_like"/>
    <property type="match status" value="1"/>
</dbReference>
<dbReference type="NCBIfam" id="NF007113">
    <property type="entry name" value="PRK09562.1"/>
    <property type="match status" value="1"/>
</dbReference>
<dbReference type="SUPFAM" id="SSF53790">
    <property type="entry name" value="Tetrapyrrole methylase"/>
    <property type="match status" value="1"/>
</dbReference>
<feature type="domain" description="NTP pyrophosphohydrolase MazG-like" evidence="2">
    <location>
        <begin position="237"/>
        <end position="310"/>
    </location>
</feature>
<dbReference type="Proteomes" id="UP001164718">
    <property type="component" value="Chromosome"/>
</dbReference>
<evidence type="ECO:0000313" key="3">
    <source>
        <dbReference type="EMBL" id="WAA11361.1"/>
    </source>
</evidence>
<dbReference type="InterPro" id="IPR014777">
    <property type="entry name" value="4pyrrole_Mease_sub1"/>
</dbReference>
<dbReference type="PIRSF" id="PIRSF002845">
    <property type="entry name" value="Ttrprl_mtas_MazG"/>
    <property type="match status" value="1"/>
</dbReference>
<gene>
    <name evidence="3" type="primary">mazG</name>
    <name evidence="3" type="ORF">OE104_13220</name>
</gene>
<keyword evidence="4" id="KW-1185">Reference proteome</keyword>
<dbReference type="GO" id="GO:0046076">
    <property type="term" value="P:dTTP catabolic process"/>
    <property type="evidence" value="ECO:0007669"/>
    <property type="project" value="TreeGrafter"/>
</dbReference>
<evidence type="ECO:0000313" key="4">
    <source>
        <dbReference type="Proteomes" id="UP001164718"/>
    </source>
</evidence>
<protein>
    <submittedName>
        <fullName evidence="3">Nucleoside triphosphate pyrophosphohydrolase</fullName>
        <ecNumber evidence="3">3.6.1.9</ecNumber>
    </submittedName>
</protein>
<organism evidence="3 4">
    <name type="scientific">Fervidibacillus albus</name>
    <dbReference type="NCBI Taxonomy" id="2980026"/>
    <lineage>
        <taxon>Bacteria</taxon>
        <taxon>Bacillati</taxon>
        <taxon>Bacillota</taxon>
        <taxon>Bacilli</taxon>
        <taxon>Bacillales</taxon>
        <taxon>Bacillaceae</taxon>
        <taxon>Fervidibacillus</taxon>
    </lineage>
</organism>
<dbReference type="FunFam" id="1.10.287.1080:FF:000003">
    <property type="entry name" value="Nucleoside triphosphate pyrophosphohydrolase"/>
    <property type="match status" value="1"/>
</dbReference>
<dbReference type="EC" id="3.6.1.9" evidence="3"/>
<dbReference type="EMBL" id="CP106878">
    <property type="protein sequence ID" value="WAA11361.1"/>
    <property type="molecule type" value="Genomic_DNA"/>
</dbReference>